<reference evidence="2 3" key="1">
    <citation type="submission" date="2024-02" db="EMBL/GenBank/DDBJ databases">
        <title>A draft genome for the cacao thread blight pathogen Marasmius crinis-equi.</title>
        <authorList>
            <person name="Cohen S.P."/>
            <person name="Baruah I.K."/>
            <person name="Amoako-Attah I."/>
            <person name="Bukari Y."/>
            <person name="Meinhardt L.W."/>
            <person name="Bailey B.A."/>
        </authorList>
    </citation>
    <scope>NUCLEOTIDE SEQUENCE [LARGE SCALE GENOMIC DNA]</scope>
    <source>
        <strain evidence="2 3">GH-76</strain>
    </source>
</reference>
<gene>
    <name evidence="2" type="ORF">V5O48_002525</name>
</gene>
<keyword evidence="3" id="KW-1185">Reference proteome</keyword>
<dbReference type="Proteomes" id="UP001465976">
    <property type="component" value="Unassembled WGS sequence"/>
</dbReference>
<proteinExistence type="predicted"/>
<comment type="caution">
    <text evidence="2">The sequence shown here is derived from an EMBL/GenBank/DDBJ whole genome shotgun (WGS) entry which is preliminary data.</text>
</comment>
<evidence type="ECO:0000256" key="1">
    <source>
        <dbReference type="SAM" id="MobiDB-lite"/>
    </source>
</evidence>
<feature type="region of interest" description="Disordered" evidence="1">
    <location>
        <begin position="37"/>
        <end position="62"/>
    </location>
</feature>
<protein>
    <submittedName>
        <fullName evidence="2">Uncharacterized protein</fullName>
    </submittedName>
</protein>
<sequence>MLVHGHFGVCWKSRHVKSSAGSAVNLEKLTRGKAEVQAESTATGRDLKGTGKTLVADEDGSFDSGGNSLALLYVSISGQIPSAVVSQSGESSTNTSLHSTAFLPTASASSDGSGTTNFTSSSLNDSHKHPSSANSSPHSHSKPTRPTSSPARGITPY</sequence>
<dbReference type="EMBL" id="JBAHYK010000058">
    <property type="protein sequence ID" value="KAL0579483.1"/>
    <property type="molecule type" value="Genomic_DNA"/>
</dbReference>
<name>A0ABR3FVY4_9AGAR</name>
<organism evidence="2 3">
    <name type="scientific">Marasmius crinis-equi</name>
    <dbReference type="NCBI Taxonomy" id="585013"/>
    <lineage>
        <taxon>Eukaryota</taxon>
        <taxon>Fungi</taxon>
        <taxon>Dikarya</taxon>
        <taxon>Basidiomycota</taxon>
        <taxon>Agaricomycotina</taxon>
        <taxon>Agaricomycetes</taxon>
        <taxon>Agaricomycetidae</taxon>
        <taxon>Agaricales</taxon>
        <taxon>Marasmiineae</taxon>
        <taxon>Marasmiaceae</taxon>
        <taxon>Marasmius</taxon>
    </lineage>
</organism>
<evidence type="ECO:0000313" key="3">
    <source>
        <dbReference type="Proteomes" id="UP001465976"/>
    </source>
</evidence>
<evidence type="ECO:0000313" key="2">
    <source>
        <dbReference type="EMBL" id="KAL0579483.1"/>
    </source>
</evidence>
<accession>A0ABR3FVY4</accession>
<feature type="region of interest" description="Disordered" evidence="1">
    <location>
        <begin position="104"/>
        <end position="157"/>
    </location>
</feature>
<feature type="compositionally biased region" description="Low complexity" evidence="1">
    <location>
        <begin position="105"/>
        <end position="116"/>
    </location>
</feature>